<sequence length="553" mass="60024">MLGSPGYRPNVSQTQILVMRACSPHLAEPNYALHLEVAEYVNQKKANTPREAAMLVATLVNNRNPHIAMLALALLETLVQSCGYPFHLQIATKEFLNELVRRFPERPPPFPGPVMTRILDLINDWKEGIASESRWREDLGNIRDMHRLLTFKGYRFRDRPRQPPIASASSLKSADELEAEDREAQEAKLQELIRRGTPRDLAAAQELMKTLAGANPDAKPDYRSQALTELSKLESKVILLNELLDNVDTARGEQFAQGDVYNQVASILTAARPKIQGWISNAETDDPESLNTFLEINDQINSVLNRYESYKKGDYIAAANPIPPEVTAASQNDSLIDFDDAPSTAPAQASQPHPPIDDLASLFGPSTTTSQSQFPAQPLQTGIQQPMMFGMGGVGAGMHMGASTGSGMGMSMGMGASSQNRTPVAAPTPSNGFANGMGMGTPPMLNLGSRSGTASPAQLGSIRLGTPQQLPTPNYFGVTQSMQAQQTQPQQPQQPTMWQQQQQQRQAAMFQQQPQQPTMLQQQAGTTPGGAAPANGQQAQGGKDPFADLVGLF</sequence>
<dbReference type="GO" id="GO:0043328">
    <property type="term" value="P:protein transport to vacuole involved in ubiquitin-dependent protein catabolic process via the multivesicular body sorting pathway"/>
    <property type="evidence" value="ECO:0007669"/>
    <property type="project" value="TreeGrafter"/>
</dbReference>
<dbReference type="InterPro" id="IPR008942">
    <property type="entry name" value="ENTH_VHS"/>
</dbReference>
<dbReference type="Gene3D" id="1.20.58.160">
    <property type="match status" value="1"/>
</dbReference>
<dbReference type="GO" id="GO:0006895">
    <property type="term" value="P:Golgi to endosome transport"/>
    <property type="evidence" value="ECO:0007669"/>
    <property type="project" value="UniProtKB-ARBA"/>
</dbReference>
<dbReference type="AlphaFoldDB" id="S8E0F9"/>
<feature type="region of interest" description="Disordered" evidence="6">
    <location>
        <begin position="450"/>
        <end position="545"/>
    </location>
</feature>
<dbReference type="GO" id="GO:0005829">
    <property type="term" value="C:cytosol"/>
    <property type="evidence" value="ECO:0007669"/>
    <property type="project" value="GOC"/>
</dbReference>
<dbReference type="CDD" id="cd14235">
    <property type="entry name" value="GAT_GGA_fungi"/>
    <property type="match status" value="1"/>
</dbReference>
<dbReference type="Gene3D" id="1.25.40.90">
    <property type="match status" value="1"/>
</dbReference>
<evidence type="ECO:0000313" key="10">
    <source>
        <dbReference type="Proteomes" id="UP000015241"/>
    </source>
</evidence>
<keyword evidence="4" id="KW-0333">Golgi apparatus</keyword>
<name>S8E0F9_FOMSC</name>
<dbReference type="GO" id="GO:0035091">
    <property type="term" value="F:phosphatidylinositol binding"/>
    <property type="evidence" value="ECO:0007669"/>
    <property type="project" value="InterPro"/>
</dbReference>
<dbReference type="SMART" id="SM00288">
    <property type="entry name" value="VHS"/>
    <property type="match status" value="1"/>
</dbReference>
<evidence type="ECO:0000259" key="8">
    <source>
        <dbReference type="PROSITE" id="PS50909"/>
    </source>
</evidence>
<keyword evidence="3" id="KW-0653">Protein transport</keyword>
<feature type="domain" description="GAT" evidence="8">
    <location>
        <begin position="182"/>
        <end position="312"/>
    </location>
</feature>
<feature type="region of interest" description="Disordered" evidence="6">
    <location>
        <begin position="160"/>
        <end position="182"/>
    </location>
</feature>
<dbReference type="PROSITE" id="PS50909">
    <property type="entry name" value="GAT"/>
    <property type="match status" value="1"/>
</dbReference>
<keyword evidence="10" id="KW-1185">Reference proteome</keyword>
<gene>
    <name evidence="9" type="ORF">FOMPIDRAFT_1165733</name>
</gene>
<protein>
    <recommendedName>
        <fullName evidence="11">VHS domain-containing protein</fullName>
    </recommendedName>
</protein>
<dbReference type="GO" id="GO:0005802">
    <property type="term" value="C:trans-Golgi network"/>
    <property type="evidence" value="ECO:0007669"/>
    <property type="project" value="TreeGrafter"/>
</dbReference>
<feature type="compositionally biased region" description="Low complexity" evidence="6">
    <location>
        <begin position="479"/>
        <end position="542"/>
    </location>
</feature>
<dbReference type="CDD" id="cd16998">
    <property type="entry name" value="VHS_GGA_fungi"/>
    <property type="match status" value="1"/>
</dbReference>
<dbReference type="STRING" id="743788.S8E0F9"/>
<evidence type="ECO:0008006" key="11">
    <source>
        <dbReference type="Google" id="ProtNLM"/>
    </source>
</evidence>
<dbReference type="InterPro" id="IPR004152">
    <property type="entry name" value="GAT_dom"/>
</dbReference>
<dbReference type="Pfam" id="PF03127">
    <property type="entry name" value="GAT"/>
    <property type="match status" value="1"/>
</dbReference>
<dbReference type="PROSITE" id="PS50179">
    <property type="entry name" value="VHS"/>
    <property type="match status" value="1"/>
</dbReference>
<dbReference type="GO" id="GO:0006896">
    <property type="term" value="P:Golgi to vacuole transport"/>
    <property type="evidence" value="ECO:0007669"/>
    <property type="project" value="TreeGrafter"/>
</dbReference>
<dbReference type="InterPro" id="IPR052653">
    <property type="entry name" value="ARF-binding"/>
</dbReference>
<dbReference type="OrthoDB" id="2018246at2759"/>
<evidence type="ECO:0000256" key="2">
    <source>
        <dbReference type="ARBA" id="ARBA00022448"/>
    </source>
</evidence>
<dbReference type="PANTHER" id="PTHR47180">
    <property type="entry name" value="ADP-RIBOSYLATION FACTOR-BINDING PROTEIN GGA1-RELATED"/>
    <property type="match status" value="1"/>
</dbReference>
<comment type="subcellular location">
    <subcellularLocation>
        <location evidence="1">Golgi apparatus</location>
        <location evidence="1">trans-Golgi network</location>
    </subcellularLocation>
</comment>
<dbReference type="FunFam" id="1.25.40.90:FF:000008">
    <property type="entry name" value="VHS domain protein"/>
    <property type="match status" value="1"/>
</dbReference>
<evidence type="ECO:0000313" key="9">
    <source>
        <dbReference type="EMBL" id="EPS98202.1"/>
    </source>
</evidence>
<accession>S8E0F9</accession>
<dbReference type="InterPro" id="IPR002014">
    <property type="entry name" value="VHS_dom"/>
</dbReference>
<feature type="region of interest" description="Disordered" evidence="6">
    <location>
        <begin position="336"/>
        <end position="377"/>
    </location>
</feature>
<evidence type="ECO:0000256" key="6">
    <source>
        <dbReference type="SAM" id="MobiDB-lite"/>
    </source>
</evidence>
<feature type="compositionally biased region" description="Polar residues" evidence="6">
    <location>
        <begin position="364"/>
        <end position="377"/>
    </location>
</feature>
<evidence type="ECO:0000259" key="7">
    <source>
        <dbReference type="PROSITE" id="PS50179"/>
    </source>
</evidence>
<evidence type="ECO:0000256" key="5">
    <source>
        <dbReference type="ARBA" id="ARBA00053552"/>
    </source>
</evidence>
<feature type="compositionally biased region" description="Low complexity" evidence="6">
    <location>
        <begin position="341"/>
        <end position="351"/>
    </location>
</feature>
<dbReference type="Pfam" id="PF00790">
    <property type="entry name" value="VHS"/>
    <property type="match status" value="1"/>
</dbReference>
<dbReference type="Proteomes" id="UP000015241">
    <property type="component" value="Unassembled WGS sequence"/>
</dbReference>
<proteinExistence type="predicted"/>
<dbReference type="FunCoup" id="S8E0F9">
    <property type="interactions" value="132"/>
</dbReference>
<organism evidence="9 10">
    <name type="scientific">Fomitopsis schrenkii</name>
    <name type="common">Brown rot fungus</name>
    <dbReference type="NCBI Taxonomy" id="2126942"/>
    <lineage>
        <taxon>Eukaryota</taxon>
        <taxon>Fungi</taxon>
        <taxon>Dikarya</taxon>
        <taxon>Basidiomycota</taxon>
        <taxon>Agaricomycotina</taxon>
        <taxon>Agaricomycetes</taxon>
        <taxon>Polyporales</taxon>
        <taxon>Fomitopsis</taxon>
    </lineage>
</organism>
<comment type="function">
    <text evidence="5">May play a role in the regulation of membrane traffic through the trans-Golgi network.</text>
</comment>
<keyword evidence="2" id="KW-0813">Transport</keyword>
<dbReference type="HOGENOM" id="CLU_017092_1_0_1"/>
<dbReference type="EMBL" id="KE504168">
    <property type="protein sequence ID" value="EPS98202.1"/>
    <property type="molecule type" value="Genomic_DNA"/>
</dbReference>
<dbReference type="PANTHER" id="PTHR47180:SF1">
    <property type="entry name" value="ADP-RIBOSYLATION FACTOR-BINDING PROTEIN GGA1-RELATED"/>
    <property type="match status" value="1"/>
</dbReference>
<feature type="domain" description="VHS" evidence="7">
    <location>
        <begin position="21"/>
        <end position="157"/>
    </location>
</feature>
<dbReference type="eggNOG" id="KOG1087">
    <property type="taxonomic scope" value="Eukaryota"/>
</dbReference>
<evidence type="ECO:0000256" key="1">
    <source>
        <dbReference type="ARBA" id="ARBA00004601"/>
    </source>
</evidence>
<dbReference type="InParanoid" id="S8E0F9"/>
<dbReference type="GO" id="GO:0043130">
    <property type="term" value="F:ubiquitin binding"/>
    <property type="evidence" value="ECO:0007669"/>
    <property type="project" value="InterPro"/>
</dbReference>
<dbReference type="SUPFAM" id="SSF89009">
    <property type="entry name" value="GAT-like domain"/>
    <property type="match status" value="1"/>
</dbReference>
<dbReference type="SUPFAM" id="SSF48464">
    <property type="entry name" value="ENTH/VHS domain"/>
    <property type="match status" value="1"/>
</dbReference>
<evidence type="ECO:0000256" key="4">
    <source>
        <dbReference type="ARBA" id="ARBA00023034"/>
    </source>
</evidence>
<reference evidence="9 10" key="1">
    <citation type="journal article" date="2012" name="Science">
        <title>The Paleozoic origin of enzymatic lignin decomposition reconstructed from 31 fungal genomes.</title>
        <authorList>
            <person name="Floudas D."/>
            <person name="Binder M."/>
            <person name="Riley R."/>
            <person name="Barry K."/>
            <person name="Blanchette R.A."/>
            <person name="Henrissat B."/>
            <person name="Martinez A.T."/>
            <person name="Otillar R."/>
            <person name="Spatafora J.W."/>
            <person name="Yadav J.S."/>
            <person name="Aerts A."/>
            <person name="Benoit I."/>
            <person name="Boyd A."/>
            <person name="Carlson A."/>
            <person name="Copeland A."/>
            <person name="Coutinho P.M."/>
            <person name="de Vries R.P."/>
            <person name="Ferreira P."/>
            <person name="Findley K."/>
            <person name="Foster B."/>
            <person name="Gaskell J."/>
            <person name="Glotzer D."/>
            <person name="Gorecki P."/>
            <person name="Heitman J."/>
            <person name="Hesse C."/>
            <person name="Hori C."/>
            <person name="Igarashi K."/>
            <person name="Jurgens J.A."/>
            <person name="Kallen N."/>
            <person name="Kersten P."/>
            <person name="Kohler A."/>
            <person name="Kuees U."/>
            <person name="Kumar T.K.A."/>
            <person name="Kuo A."/>
            <person name="LaButti K."/>
            <person name="Larrondo L.F."/>
            <person name="Lindquist E."/>
            <person name="Ling A."/>
            <person name="Lombard V."/>
            <person name="Lucas S."/>
            <person name="Lundell T."/>
            <person name="Martin R."/>
            <person name="McLaughlin D.J."/>
            <person name="Morgenstern I."/>
            <person name="Morin E."/>
            <person name="Murat C."/>
            <person name="Nagy L.G."/>
            <person name="Nolan M."/>
            <person name="Ohm R.A."/>
            <person name="Patyshakuliyeva A."/>
            <person name="Rokas A."/>
            <person name="Ruiz-Duenas F.J."/>
            <person name="Sabat G."/>
            <person name="Salamov A."/>
            <person name="Samejima M."/>
            <person name="Schmutz J."/>
            <person name="Slot J.C."/>
            <person name="St John F."/>
            <person name="Stenlid J."/>
            <person name="Sun H."/>
            <person name="Sun S."/>
            <person name="Syed K."/>
            <person name="Tsang A."/>
            <person name="Wiebenga A."/>
            <person name="Young D."/>
            <person name="Pisabarro A."/>
            <person name="Eastwood D.C."/>
            <person name="Martin F."/>
            <person name="Cullen D."/>
            <person name="Grigoriev I.V."/>
            <person name="Hibbett D.S."/>
        </authorList>
    </citation>
    <scope>NUCLEOTIDE SEQUENCE</scope>
    <source>
        <strain evidence="10">FP-58527</strain>
    </source>
</reference>
<evidence type="ECO:0000256" key="3">
    <source>
        <dbReference type="ARBA" id="ARBA00022927"/>
    </source>
</evidence>
<dbReference type="InterPro" id="IPR038425">
    <property type="entry name" value="GAT_sf"/>
</dbReference>